<feature type="compositionally biased region" description="Basic and acidic residues" evidence="1">
    <location>
        <begin position="426"/>
        <end position="437"/>
    </location>
</feature>
<reference evidence="2" key="1">
    <citation type="journal article" date="2020" name="Cell">
        <title>Large-Scale Comparative Analyses of Tick Genomes Elucidate Their Genetic Diversity and Vector Capacities.</title>
        <authorList>
            <consortium name="Tick Genome and Microbiome Consortium (TIGMIC)"/>
            <person name="Jia N."/>
            <person name="Wang J."/>
            <person name="Shi W."/>
            <person name="Du L."/>
            <person name="Sun Y."/>
            <person name="Zhan W."/>
            <person name="Jiang J.F."/>
            <person name="Wang Q."/>
            <person name="Zhang B."/>
            <person name="Ji P."/>
            <person name="Bell-Sakyi L."/>
            <person name="Cui X.M."/>
            <person name="Yuan T.T."/>
            <person name="Jiang B.G."/>
            <person name="Yang W.F."/>
            <person name="Lam T.T."/>
            <person name="Chang Q.C."/>
            <person name="Ding S.J."/>
            <person name="Wang X.J."/>
            <person name="Zhu J.G."/>
            <person name="Ruan X.D."/>
            <person name="Zhao L."/>
            <person name="Wei J.T."/>
            <person name="Ye R.Z."/>
            <person name="Que T.C."/>
            <person name="Du C.H."/>
            <person name="Zhou Y.H."/>
            <person name="Cheng J.X."/>
            <person name="Dai P.F."/>
            <person name="Guo W.B."/>
            <person name="Han X.H."/>
            <person name="Huang E.J."/>
            <person name="Li L.F."/>
            <person name="Wei W."/>
            <person name="Gao Y.C."/>
            <person name="Liu J.Z."/>
            <person name="Shao H.Z."/>
            <person name="Wang X."/>
            <person name="Wang C.C."/>
            <person name="Yang T.C."/>
            <person name="Huo Q.B."/>
            <person name="Li W."/>
            <person name="Chen H.Y."/>
            <person name="Chen S.E."/>
            <person name="Zhou L.G."/>
            <person name="Ni X.B."/>
            <person name="Tian J.H."/>
            <person name="Sheng Y."/>
            <person name="Liu T."/>
            <person name="Pan Y.S."/>
            <person name="Xia L.Y."/>
            <person name="Li J."/>
            <person name="Zhao F."/>
            <person name="Cao W.C."/>
        </authorList>
    </citation>
    <scope>NUCLEOTIDE SEQUENCE</scope>
    <source>
        <strain evidence="2">Rmic-2018</strain>
    </source>
</reference>
<comment type="caution">
    <text evidence="2">The sequence shown here is derived from an EMBL/GenBank/DDBJ whole genome shotgun (WGS) entry which is preliminary data.</text>
</comment>
<name>A0A9J6EN64_RHIMP</name>
<sequence>MQPAQPLPHAAVSPPTAAAPPAPAAMLPPPEPQPVAPREPAQNAHLAAPKQYTAQTAGQIPCTCAVATVKSAPSDPLKREYVTAVRAYEEQVGANIVRGKMFVESLPMNRSVPPTGMLPGMVRGMTRPGMECGYNMAMGAGGPCQNGQQMPMGGGFRAFSLSIQRNREDFENMMNYSGGVDFARMEEMGPQVRRLLDMGSQIDQIMDMIRRAEGSPIIMGLDSVGGYRGPAAGFGGSPPMISGGGFGVPMPGGYGGPMMPPYGTPPMMMGSGFGLPMPGGYGGPMMRPYGAPMPDMTSAYSTERFLGGYERPAMNPRMSGSTDWRRDDPRELGRRTMSRESTRPPRDEYTEDSRLLPKQSMSRASDLLQKIKEEIDEHRAETVLEKIRRDVVTMDDEDDVGRGTTARRISISPEMGKTTSRTSMRSCDDWDYRERRSPRPMRRTSRHHKSSLSSSSSASSHGKPLKQRLHKSKDSKGKRRKSQGKKRRGSAPAKNGSSALSSSSSSSSSGRRSPRNKGDKSIKFIRQVTERLSSESSADEDPVAVMNEFHQKYLLIARPESCAAINEPELRRSGCPFLKAVGIGSREKGAMRTQSRAFGGSVLNYRTDRQP</sequence>
<feature type="compositionally biased region" description="Low complexity" evidence="1">
    <location>
        <begin position="496"/>
        <end position="511"/>
    </location>
</feature>
<feature type="compositionally biased region" description="Pro residues" evidence="1">
    <location>
        <begin position="17"/>
        <end position="37"/>
    </location>
</feature>
<evidence type="ECO:0000313" key="2">
    <source>
        <dbReference type="EMBL" id="KAH8035533.1"/>
    </source>
</evidence>
<dbReference type="VEuPathDB" id="VectorBase:LOC119168201"/>
<feature type="region of interest" description="Disordered" evidence="1">
    <location>
        <begin position="397"/>
        <end position="523"/>
    </location>
</feature>
<dbReference type="AlphaFoldDB" id="A0A9J6EN64"/>
<organism evidence="2 3">
    <name type="scientific">Rhipicephalus microplus</name>
    <name type="common">Cattle tick</name>
    <name type="synonym">Boophilus microplus</name>
    <dbReference type="NCBI Taxonomy" id="6941"/>
    <lineage>
        <taxon>Eukaryota</taxon>
        <taxon>Metazoa</taxon>
        <taxon>Ecdysozoa</taxon>
        <taxon>Arthropoda</taxon>
        <taxon>Chelicerata</taxon>
        <taxon>Arachnida</taxon>
        <taxon>Acari</taxon>
        <taxon>Parasitiformes</taxon>
        <taxon>Ixodida</taxon>
        <taxon>Ixodoidea</taxon>
        <taxon>Ixodidae</taxon>
        <taxon>Rhipicephalinae</taxon>
        <taxon>Rhipicephalus</taxon>
        <taxon>Boophilus</taxon>
    </lineage>
</organism>
<evidence type="ECO:0000313" key="3">
    <source>
        <dbReference type="Proteomes" id="UP000821866"/>
    </source>
</evidence>
<feature type="region of interest" description="Disordered" evidence="1">
    <location>
        <begin position="1"/>
        <end position="46"/>
    </location>
</feature>
<dbReference type="Proteomes" id="UP000821866">
    <property type="component" value="Chromosome 11"/>
</dbReference>
<feature type="compositionally biased region" description="Basic and acidic residues" evidence="1">
    <location>
        <begin position="323"/>
        <end position="355"/>
    </location>
</feature>
<feature type="compositionally biased region" description="Basic residues" evidence="1">
    <location>
        <begin position="438"/>
        <end position="450"/>
    </location>
</feature>
<gene>
    <name evidence="2" type="ORF">HPB51_006289</name>
</gene>
<keyword evidence="3" id="KW-1185">Reference proteome</keyword>
<protein>
    <submittedName>
        <fullName evidence="2">Uncharacterized protein</fullName>
    </submittedName>
</protein>
<accession>A0A9J6EN64</accession>
<feature type="region of interest" description="Disordered" evidence="1">
    <location>
        <begin position="310"/>
        <end position="362"/>
    </location>
</feature>
<feature type="compositionally biased region" description="Low complexity" evidence="1">
    <location>
        <begin position="451"/>
        <end position="461"/>
    </location>
</feature>
<evidence type="ECO:0000256" key="1">
    <source>
        <dbReference type="SAM" id="MobiDB-lite"/>
    </source>
</evidence>
<dbReference type="EMBL" id="JABSTU010000003">
    <property type="protein sequence ID" value="KAH8035533.1"/>
    <property type="molecule type" value="Genomic_DNA"/>
</dbReference>
<reference evidence="2" key="2">
    <citation type="submission" date="2021-09" db="EMBL/GenBank/DDBJ databases">
        <authorList>
            <person name="Jia N."/>
            <person name="Wang J."/>
            <person name="Shi W."/>
            <person name="Du L."/>
            <person name="Sun Y."/>
            <person name="Zhan W."/>
            <person name="Jiang J."/>
            <person name="Wang Q."/>
            <person name="Zhang B."/>
            <person name="Ji P."/>
            <person name="Sakyi L.B."/>
            <person name="Cui X."/>
            <person name="Yuan T."/>
            <person name="Jiang B."/>
            <person name="Yang W."/>
            <person name="Lam T.T.-Y."/>
            <person name="Chang Q."/>
            <person name="Ding S."/>
            <person name="Wang X."/>
            <person name="Zhu J."/>
            <person name="Ruan X."/>
            <person name="Zhao L."/>
            <person name="Wei J."/>
            <person name="Que T."/>
            <person name="Du C."/>
            <person name="Cheng J."/>
            <person name="Dai P."/>
            <person name="Han X."/>
            <person name="Huang E."/>
            <person name="Gao Y."/>
            <person name="Liu J."/>
            <person name="Shao H."/>
            <person name="Ye R."/>
            <person name="Li L."/>
            <person name="Wei W."/>
            <person name="Wang X."/>
            <person name="Wang C."/>
            <person name="Huo Q."/>
            <person name="Li W."/>
            <person name="Guo W."/>
            <person name="Chen H."/>
            <person name="Chen S."/>
            <person name="Zhou L."/>
            <person name="Zhou L."/>
            <person name="Ni X."/>
            <person name="Tian J."/>
            <person name="Zhou Y."/>
            <person name="Sheng Y."/>
            <person name="Liu T."/>
            <person name="Pan Y."/>
            <person name="Xia L."/>
            <person name="Li J."/>
            <person name="Zhao F."/>
            <person name="Cao W."/>
        </authorList>
    </citation>
    <scope>NUCLEOTIDE SEQUENCE</scope>
    <source>
        <strain evidence="2">Rmic-2018</strain>
        <tissue evidence="2">Larvae</tissue>
    </source>
</reference>
<feature type="compositionally biased region" description="Basic residues" evidence="1">
    <location>
        <begin position="463"/>
        <end position="489"/>
    </location>
</feature>
<proteinExistence type="predicted"/>